<feature type="transmembrane region" description="Helical" evidence="7">
    <location>
        <begin position="120"/>
        <end position="138"/>
    </location>
</feature>
<feature type="transmembrane region" description="Helical" evidence="7">
    <location>
        <begin position="172"/>
        <end position="191"/>
    </location>
</feature>
<dbReference type="AlphaFoldDB" id="A0A5C4X3P0"/>
<dbReference type="InterPro" id="IPR003370">
    <property type="entry name" value="Chromate_transpt"/>
</dbReference>
<evidence type="ECO:0000256" key="1">
    <source>
        <dbReference type="ARBA" id="ARBA00004651"/>
    </source>
</evidence>
<feature type="transmembrane region" description="Helical" evidence="7">
    <location>
        <begin position="378"/>
        <end position="398"/>
    </location>
</feature>
<protein>
    <submittedName>
        <fullName evidence="8">Chromate efflux transporter</fullName>
    </submittedName>
</protein>
<dbReference type="PIRSF" id="PIRSF004810">
    <property type="entry name" value="ChrA"/>
    <property type="match status" value="1"/>
</dbReference>
<gene>
    <name evidence="8" type="primary">chrA</name>
    <name evidence="8" type="ORF">FHQ09_07640</name>
</gene>
<feature type="transmembrane region" description="Helical" evidence="7">
    <location>
        <begin position="344"/>
        <end position="366"/>
    </location>
</feature>
<name>A0A5C4X3P0_9MICO</name>
<dbReference type="EMBL" id="VDMQ01000003">
    <property type="protein sequence ID" value="TNM56074.1"/>
    <property type="molecule type" value="Genomic_DNA"/>
</dbReference>
<comment type="similarity">
    <text evidence="2">Belongs to the chromate ion transporter (CHR) (TC 2.A.51) family.</text>
</comment>
<evidence type="ECO:0000256" key="2">
    <source>
        <dbReference type="ARBA" id="ARBA00005262"/>
    </source>
</evidence>
<sequence>MNSDTAATQPPGPAPLAEVAGSFLRLGLTSFGGPVAHLGYFRETFVSRRSWLDDREYADLVALCQMLPGPASSQVGMGLGLRRAGLPGLAAAWVSFTLPSAILLTLFALGLSAFGDLGDAGWLLGLKAAAVAVVAGAVQSMAKTLTPDARRASIAAAALTLMLVIPDSMVPTALIQIAAIVLGGVLGLVWLKRPDESGKEQEASAEAAAPYTAVDSNSVSASESAAATVGPHSPESRIASRGARRLGIASLIAFAALLLGLPALTAATGDATIRLIDIFYRAGALVFGGGHVVLPLLEAELVPTGLVGHDTFLAGYGAAQAVPGPLFTFAAFLGASMTTGPSGILGAGIALLAIFLPAGLLVVGILPFWERLRAWEPATAALTGVNAAVVGLLGAALYDPVFVEGITSPATLALAVAAFVAGTMWKVPAWTTVIGAGVLGWLLL</sequence>
<organism evidence="8 9">
    <name type="scientific">Brevibacterium sediminis</name>
    <dbReference type="NCBI Taxonomy" id="1857024"/>
    <lineage>
        <taxon>Bacteria</taxon>
        <taxon>Bacillati</taxon>
        <taxon>Actinomycetota</taxon>
        <taxon>Actinomycetes</taxon>
        <taxon>Micrococcales</taxon>
        <taxon>Brevibacteriaceae</taxon>
        <taxon>Brevibacterium</taxon>
    </lineage>
</organism>
<dbReference type="Proteomes" id="UP000314223">
    <property type="component" value="Unassembled WGS sequence"/>
</dbReference>
<comment type="caution">
    <text evidence="8">The sequence shown here is derived from an EMBL/GenBank/DDBJ whole genome shotgun (WGS) entry which is preliminary data.</text>
</comment>
<evidence type="ECO:0000256" key="5">
    <source>
        <dbReference type="ARBA" id="ARBA00022989"/>
    </source>
</evidence>
<dbReference type="RefSeq" id="WP_139468194.1">
    <property type="nucleotide sequence ID" value="NZ_VDMQ01000003.1"/>
</dbReference>
<dbReference type="GO" id="GO:0005886">
    <property type="term" value="C:plasma membrane"/>
    <property type="evidence" value="ECO:0007669"/>
    <property type="project" value="UniProtKB-SubCell"/>
</dbReference>
<feature type="transmembrane region" description="Helical" evidence="7">
    <location>
        <begin position="278"/>
        <end position="299"/>
    </location>
</feature>
<dbReference type="NCBIfam" id="TIGR00937">
    <property type="entry name" value="2A51"/>
    <property type="match status" value="1"/>
</dbReference>
<evidence type="ECO:0000256" key="7">
    <source>
        <dbReference type="SAM" id="Phobius"/>
    </source>
</evidence>
<dbReference type="Pfam" id="PF02417">
    <property type="entry name" value="Chromate_transp"/>
    <property type="match status" value="2"/>
</dbReference>
<feature type="transmembrane region" description="Helical" evidence="7">
    <location>
        <begin position="89"/>
        <end position="114"/>
    </location>
</feature>
<evidence type="ECO:0000313" key="9">
    <source>
        <dbReference type="Proteomes" id="UP000314223"/>
    </source>
</evidence>
<dbReference type="PANTHER" id="PTHR33567">
    <property type="entry name" value="CHROMATE ION TRANSPORTER (EUROFUNG)"/>
    <property type="match status" value="1"/>
</dbReference>
<proteinExistence type="inferred from homology"/>
<keyword evidence="4 7" id="KW-0812">Transmembrane</keyword>
<dbReference type="PANTHER" id="PTHR33567:SF3">
    <property type="entry name" value="CHROMATE ION TRANSPORTER (EUROFUNG)"/>
    <property type="match status" value="1"/>
</dbReference>
<keyword evidence="5 7" id="KW-1133">Transmembrane helix</keyword>
<feature type="transmembrane region" description="Helical" evidence="7">
    <location>
        <begin position="311"/>
        <end position="332"/>
    </location>
</feature>
<evidence type="ECO:0000256" key="3">
    <source>
        <dbReference type="ARBA" id="ARBA00022475"/>
    </source>
</evidence>
<dbReference type="GO" id="GO:0015109">
    <property type="term" value="F:chromate transmembrane transporter activity"/>
    <property type="evidence" value="ECO:0007669"/>
    <property type="project" value="InterPro"/>
</dbReference>
<evidence type="ECO:0000256" key="6">
    <source>
        <dbReference type="ARBA" id="ARBA00023136"/>
    </source>
</evidence>
<reference evidence="8 9" key="1">
    <citation type="submission" date="2019-06" db="EMBL/GenBank/DDBJ databases">
        <authorList>
            <person name="Mardanova A.M."/>
            <person name="Pudova D.S."/>
            <person name="Shagimardanova E.I."/>
            <person name="Gogoleva N.E."/>
            <person name="Lutfullin M.T."/>
            <person name="Hadieva G.F."/>
            <person name="Sharipova M.R."/>
        </authorList>
    </citation>
    <scope>NUCLEOTIDE SEQUENCE [LARGE SCALE GENOMIC DNA]</scope>
    <source>
        <strain evidence="8 9">MG-1</strain>
    </source>
</reference>
<keyword evidence="6 7" id="KW-0472">Membrane</keyword>
<dbReference type="InterPro" id="IPR014047">
    <property type="entry name" value="Chr_Tranpt_l_chain"/>
</dbReference>
<feature type="transmembrane region" description="Helical" evidence="7">
    <location>
        <begin position="246"/>
        <end position="266"/>
    </location>
</feature>
<feature type="transmembrane region" description="Helical" evidence="7">
    <location>
        <begin position="410"/>
        <end position="443"/>
    </location>
</feature>
<accession>A0A5C4X3P0</accession>
<evidence type="ECO:0000313" key="8">
    <source>
        <dbReference type="EMBL" id="TNM56074.1"/>
    </source>
</evidence>
<keyword evidence="3" id="KW-1003">Cell membrane</keyword>
<evidence type="ECO:0000256" key="4">
    <source>
        <dbReference type="ARBA" id="ARBA00022692"/>
    </source>
</evidence>
<comment type="subcellular location">
    <subcellularLocation>
        <location evidence="1">Cell membrane</location>
        <topology evidence="1">Multi-pass membrane protein</topology>
    </subcellularLocation>
</comment>